<reference evidence="2" key="2">
    <citation type="submission" date="2025-08" db="UniProtKB">
        <authorList>
            <consortium name="Ensembl"/>
        </authorList>
    </citation>
    <scope>IDENTIFICATION</scope>
</reference>
<dbReference type="InterPro" id="IPR043502">
    <property type="entry name" value="DNA/RNA_pol_sf"/>
</dbReference>
<evidence type="ECO:0000259" key="1">
    <source>
        <dbReference type="PROSITE" id="PS50878"/>
    </source>
</evidence>
<evidence type="ECO:0000313" key="3">
    <source>
        <dbReference type="Proteomes" id="UP000314982"/>
    </source>
</evidence>
<evidence type="ECO:0000313" key="2">
    <source>
        <dbReference type="Ensembl" id="ENSHHUP00000023759.1"/>
    </source>
</evidence>
<protein>
    <recommendedName>
        <fullName evidence="1">Reverse transcriptase domain-containing protein</fullName>
    </recommendedName>
</protein>
<dbReference type="Pfam" id="PF00078">
    <property type="entry name" value="RVT_1"/>
    <property type="match status" value="1"/>
</dbReference>
<dbReference type="GeneTree" id="ENSGT01150000286909"/>
<proteinExistence type="predicted"/>
<accession>A0A4W5LDD4</accession>
<dbReference type="SUPFAM" id="SSF56672">
    <property type="entry name" value="DNA/RNA polymerases"/>
    <property type="match status" value="1"/>
</dbReference>
<sequence length="431" mass="48606">MSKILEKAVLVQLQSFLDLHGILEVFQSGFKAFHSTETALIKVFNDLLISTDSGDSVILMLLDLTAAFDTVDHCVLISRLEHSVGIKGTALEWFRSYLSERVFKVGVGGSTSPAAPLSCGVPQGSILGPILFSLYLLPLGSILKKHNISFHFYADDSQIYLPIKSKGDNSLKRLLDCFYDIKAWMALNFLHFNESKTEVMIFRPSSSTGASQLDLGPLTPYVKPMVTNLGVKMDCDFQLEKQINSVVKASFFQLRLLTKLKPFLSFVDFERVIHAFITTRLDYCNALYVGINQASLSRLQMVQNAAARLLTGTRKRDHITPVLASLHWLPVCFRIHFKILLFVFKSLYGQAPAYISELLKPHDPLRSLRSADQLLFFVPRTRLINRGDRAFSVVAPRLWNDLPLHVRLAPSLHIFKSRLKTHFYSLAFKPA</sequence>
<reference evidence="3" key="1">
    <citation type="submission" date="2018-06" db="EMBL/GenBank/DDBJ databases">
        <title>Genome assembly of Danube salmon.</title>
        <authorList>
            <person name="Macqueen D.J."/>
            <person name="Gundappa M.K."/>
        </authorList>
    </citation>
    <scope>NUCLEOTIDE SEQUENCE [LARGE SCALE GENOMIC DNA]</scope>
</reference>
<reference evidence="2" key="3">
    <citation type="submission" date="2025-09" db="UniProtKB">
        <authorList>
            <consortium name="Ensembl"/>
        </authorList>
    </citation>
    <scope>IDENTIFICATION</scope>
</reference>
<dbReference type="Ensembl" id="ENSHHUT00000024655.1">
    <property type="protein sequence ID" value="ENSHHUP00000023759.1"/>
    <property type="gene ID" value="ENSHHUG00000014908.1"/>
</dbReference>
<organism evidence="2 3">
    <name type="scientific">Hucho hucho</name>
    <name type="common">huchen</name>
    <dbReference type="NCBI Taxonomy" id="62062"/>
    <lineage>
        <taxon>Eukaryota</taxon>
        <taxon>Metazoa</taxon>
        <taxon>Chordata</taxon>
        <taxon>Craniata</taxon>
        <taxon>Vertebrata</taxon>
        <taxon>Euteleostomi</taxon>
        <taxon>Actinopterygii</taxon>
        <taxon>Neopterygii</taxon>
        <taxon>Teleostei</taxon>
        <taxon>Protacanthopterygii</taxon>
        <taxon>Salmoniformes</taxon>
        <taxon>Salmonidae</taxon>
        <taxon>Salmoninae</taxon>
        <taxon>Hucho</taxon>
    </lineage>
</organism>
<dbReference type="PANTHER" id="PTHR33332">
    <property type="entry name" value="REVERSE TRANSCRIPTASE DOMAIN-CONTAINING PROTEIN"/>
    <property type="match status" value="1"/>
</dbReference>
<dbReference type="Proteomes" id="UP000314982">
    <property type="component" value="Unassembled WGS sequence"/>
</dbReference>
<dbReference type="InterPro" id="IPR000477">
    <property type="entry name" value="RT_dom"/>
</dbReference>
<dbReference type="STRING" id="62062.ENSHHUP00000023759"/>
<feature type="domain" description="Reverse transcriptase" evidence="1">
    <location>
        <begin position="1"/>
        <end position="233"/>
    </location>
</feature>
<dbReference type="AlphaFoldDB" id="A0A4W5LDD4"/>
<keyword evidence="3" id="KW-1185">Reference proteome</keyword>
<dbReference type="CDD" id="cd01650">
    <property type="entry name" value="RT_nLTR_like"/>
    <property type="match status" value="1"/>
</dbReference>
<name>A0A4W5LDD4_9TELE</name>
<dbReference type="PROSITE" id="PS50878">
    <property type="entry name" value="RT_POL"/>
    <property type="match status" value="1"/>
</dbReference>